<accession>A0A2H0KJB8</accession>
<reference evidence="2 3" key="1">
    <citation type="submission" date="2017-09" db="EMBL/GenBank/DDBJ databases">
        <title>Depth-based differentiation of microbial function through sediment-hosted aquifers and enrichment of novel symbionts in the deep terrestrial subsurface.</title>
        <authorList>
            <person name="Probst A.J."/>
            <person name="Ladd B."/>
            <person name="Jarett J.K."/>
            <person name="Geller-Mcgrath D.E."/>
            <person name="Sieber C.M."/>
            <person name="Emerson J.B."/>
            <person name="Anantharaman K."/>
            <person name="Thomas B.C."/>
            <person name="Malmstrom R."/>
            <person name="Stieglmeier M."/>
            <person name="Klingl A."/>
            <person name="Woyke T."/>
            <person name="Ryan C.M."/>
            <person name="Banfield J.F."/>
        </authorList>
    </citation>
    <scope>NUCLEOTIDE SEQUENCE [LARGE SCALE GENOMIC DNA]</scope>
    <source>
        <strain evidence="2">CG11_big_fil_rev_8_21_14_0_20_37_16</strain>
    </source>
</reference>
<keyword evidence="1" id="KW-1133">Transmembrane helix</keyword>
<gene>
    <name evidence="2" type="ORF">COV87_03955</name>
</gene>
<protein>
    <submittedName>
        <fullName evidence="2">Uncharacterized protein</fullName>
    </submittedName>
</protein>
<keyword evidence="1" id="KW-0472">Membrane</keyword>
<sequence length="145" mass="16804">MVRMSKYKVKDSVVNKISELMFEVLGRENSKDKFIDSMNEVLSPVERLMVGKRLLVMYMVFVGVDYCIISDVVKVSRATIAKFAFLLDRSTHIKYSLSVISSKNKLENMFNQLLSSVLEPGISRSNWKTGWKLKRRIKEQKQQGF</sequence>
<proteinExistence type="predicted"/>
<dbReference type="EMBL" id="PCVK01000114">
    <property type="protein sequence ID" value="PIQ71342.1"/>
    <property type="molecule type" value="Genomic_DNA"/>
</dbReference>
<dbReference type="InterPro" id="IPR038116">
    <property type="entry name" value="TrpR-like_sf"/>
</dbReference>
<dbReference type="AlphaFoldDB" id="A0A2H0KJB8"/>
<comment type="caution">
    <text evidence="2">The sequence shown here is derived from an EMBL/GenBank/DDBJ whole genome shotgun (WGS) entry which is preliminary data.</text>
</comment>
<evidence type="ECO:0000256" key="1">
    <source>
        <dbReference type="SAM" id="Phobius"/>
    </source>
</evidence>
<evidence type="ECO:0000313" key="3">
    <source>
        <dbReference type="Proteomes" id="UP000229497"/>
    </source>
</evidence>
<name>A0A2H0KJB8_9BACT</name>
<evidence type="ECO:0000313" key="2">
    <source>
        <dbReference type="EMBL" id="PIQ71342.1"/>
    </source>
</evidence>
<keyword evidence="1" id="KW-0812">Transmembrane</keyword>
<feature type="transmembrane region" description="Helical" evidence="1">
    <location>
        <begin position="54"/>
        <end position="73"/>
    </location>
</feature>
<dbReference type="Proteomes" id="UP000229497">
    <property type="component" value="Unassembled WGS sequence"/>
</dbReference>
<dbReference type="Gene3D" id="1.10.1270.10">
    <property type="entry name" value="TrpR-like"/>
    <property type="match status" value="1"/>
</dbReference>
<organism evidence="2 3">
    <name type="scientific">Candidatus Roizmanbacteria bacterium CG11_big_fil_rev_8_21_14_0_20_37_16</name>
    <dbReference type="NCBI Taxonomy" id="1974857"/>
    <lineage>
        <taxon>Bacteria</taxon>
        <taxon>Candidatus Roizmaniibacteriota</taxon>
    </lineage>
</organism>